<keyword evidence="1" id="KW-0812">Transmembrane</keyword>
<evidence type="ECO:0008006" key="4">
    <source>
        <dbReference type="Google" id="ProtNLM"/>
    </source>
</evidence>
<evidence type="ECO:0000313" key="3">
    <source>
        <dbReference type="Proteomes" id="UP001515480"/>
    </source>
</evidence>
<evidence type="ECO:0000256" key="1">
    <source>
        <dbReference type="SAM" id="Phobius"/>
    </source>
</evidence>
<keyword evidence="1" id="KW-1133">Transmembrane helix</keyword>
<dbReference type="Proteomes" id="UP001515480">
    <property type="component" value="Unassembled WGS sequence"/>
</dbReference>
<reference evidence="2 3" key="1">
    <citation type="journal article" date="2024" name="Science">
        <title>Giant polyketide synthase enzymes in the biosynthesis of giant marine polyether toxins.</title>
        <authorList>
            <person name="Fallon T.R."/>
            <person name="Shende V.V."/>
            <person name="Wierzbicki I.H."/>
            <person name="Pendleton A.L."/>
            <person name="Watervoot N.F."/>
            <person name="Auber R.P."/>
            <person name="Gonzalez D.J."/>
            <person name="Wisecaver J.H."/>
            <person name="Moore B.S."/>
        </authorList>
    </citation>
    <scope>NUCLEOTIDE SEQUENCE [LARGE SCALE GENOMIC DNA]</scope>
    <source>
        <strain evidence="2 3">12B1</strain>
    </source>
</reference>
<keyword evidence="3" id="KW-1185">Reference proteome</keyword>
<dbReference type="EMBL" id="JBGBPQ010000003">
    <property type="protein sequence ID" value="KAL1527312.1"/>
    <property type="molecule type" value="Genomic_DNA"/>
</dbReference>
<gene>
    <name evidence="2" type="ORF">AB1Y20_015983</name>
</gene>
<comment type="caution">
    <text evidence="2">The sequence shown here is derived from an EMBL/GenBank/DDBJ whole genome shotgun (WGS) entry which is preliminary data.</text>
</comment>
<organism evidence="2 3">
    <name type="scientific">Prymnesium parvum</name>
    <name type="common">Toxic golden alga</name>
    <dbReference type="NCBI Taxonomy" id="97485"/>
    <lineage>
        <taxon>Eukaryota</taxon>
        <taxon>Haptista</taxon>
        <taxon>Haptophyta</taxon>
        <taxon>Prymnesiophyceae</taxon>
        <taxon>Prymnesiales</taxon>
        <taxon>Prymnesiaceae</taxon>
        <taxon>Prymnesium</taxon>
    </lineage>
</organism>
<name>A0AB34K2H5_PRYPA</name>
<dbReference type="AlphaFoldDB" id="A0AB34K2H5"/>
<feature type="transmembrane region" description="Helical" evidence="1">
    <location>
        <begin position="95"/>
        <end position="115"/>
    </location>
</feature>
<proteinExistence type="predicted"/>
<sequence>MRVEVHHQADPGKRVLVALREDATLDELRDAVEARIGVRPEVLCLGESQAQIVSVADIRDGDSVRIVSPPLAPQRDGAQATAEVDQPDRREVSPWYNVVRVILTLAIFVLLEVAFQRVVYFPIFHEDPDAEEEASKWVEGSHHSIDGRR</sequence>
<protein>
    <recommendedName>
        <fullName evidence="4">Ubiquitin-like domain-containing protein</fullName>
    </recommendedName>
</protein>
<evidence type="ECO:0000313" key="2">
    <source>
        <dbReference type="EMBL" id="KAL1527312.1"/>
    </source>
</evidence>
<keyword evidence="1" id="KW-0472">Membrane</keyword>
<accession>A0AB34K2H5</accession>